<comment type="caution">
    <text evidence="6">Lacks conserved residue(s) required for the propagation of feature annotation.</text>
</comment>
<dbReference type="EC" id="2.1.1.-" evidence="7"/>
<dbReference type="InterPro" id="IPR011530">
    <property type="entry name" value="rRNA_adenine_dimethylase"/>
</dbReference>
<dbReference type="PANTHER" id="PTHR11727">
    <property type="entry name" value="DIMETHYLADENOSINE TRANSFERASE"/>
    <property type="match status" value="1"/>
</dbReference>
<dbReference type="InterPro" id="IPR029063">
    <property type="entry name" value="SAM-dependent_MTases_sf"/>
</dbReference>
<feature type="binding site" evidence="6">
    <location>
        <position position="28"/>
    </location>
    <ligand>
        <name>S-adenosyl-L-methionine</name>
        <dbReference type="ChEBI" id="CHEBI:59789"/>
    </ligand>
</feature>
<evidence type="ECO:0000256" key="1">
    <source>
        <dbReference type="ARBA" id="ARBA00022552"/>
    </source>
</evidence>
<evidence type="ECO:0000256" key="7">
    <source>
        <dbReference type="RuleBase" id="RU362106"/>
    </source>
</evidence>
<keyword evidence="10" id="KW-1185">Reference proteome</keyword>
<dbReference type="InterPro" id="IPR020596">
    <property type="entry name" value="rRNA_Ade_Mease_Trfase_CS"/>
</dbReference>
<dbReference type="EMBL" id="BRYA01000260">
    <property type="protein sequence ID" value="GMI45684.1"/>
    <property type="molecule type" value="Genomic_DNA"/>
</dbReference>
<comment type="caution">
    <text evidence="9">The sequence shown here is derived from an EMBL/GenBank/DDBJ whole genome shotgun (WGS) entry which is preliminary data.</text>
</comment>
<dbReference type="Gene3D" id="1.10.8.100">
    <property type="entry name" value="Ribosomal RNA adenine dimethylase-like, domain 2"/>
    <property type="match status" value="1"/>
</dbReference>
<dbReference type="SMART" id="SM00650">
    <property type="entry name" value="rADc"/>
    <property type="match status" value="1"/>
</dbReference>
<feature type="domain" description="Ribosomal RNA adenine methylase transferase N-terminal" evidence="8">
    <location>
        <begin position="1"/>
        <end position="161"/>
    </location>
</feature>
<dbReference type="PROSITE" id="PS01131">
    <property type="entry name" value="RRNA_A_DIMETH"/>
    <property type="match status" value="1"/>
</dbReference>
<reference evidence="10" key="1">
    <citation type="journal article" date="2023" name="Commun. Biol.">
        <title>Genome analysis of Parmales, the sister group of diatoms, reveals the evolutionary specialization of diatoms from phago-mixotrophs to photoautotrophs.</title>
        <authorList>
            <person name="Ban H."/>
            <person name="Sato S."/>
            <person name="Yoshikawa S."/>
            <person name="Yamada K."/>
            <person name="Nakamura Y."/>
            <person name="Ichinomiya M."/>
            <person name="Sato N."/>
            <person name="Blanc-Mathieu R."/>
            <person name="Endo H."/>
            <person name="Kuwata A."/>
            <person name="Ogata H."/>
        </authorList>
    </citation>
    <scope>NUCLEOTIDE SEQUENCE [LARGE SCALE GENOMIC DNA]</scope>
</reference>
<feature type="binding site" evidence="6">
    <location>
        <position position="5"/>
    </location>
    <ligand>
        <name>S-adenosyl-L-methionine</name>
        <dbReference type="ChEBI" id="CHEBI:59789"/>
    </ligand>
</feature>
<keyword evidence="4 6" id="KW-0949">S-adenosyl-L-methionine</keyword>
<evidence type="ECO:0000256" key="2">
    <source>
        <dbReference type="ARBA" id="ARBA00022603"/>
    </source>
</evidence>
<feature type="binding site" evidence="6">
    <location>
        <position position="1"/>
    </location>
    <ligand>
        <name>S-adenosyl-L-methionine</name>
        <dbReference type="ChEBI" id="CHEBI:59789"/>
    </ligand>
</feature>
<keyword evidence="2 6" id="KW-0489">Methyltransferase</keyword>
<evidence type="ECO:0000313" key="9">
    <source>
        <dbReference type="EMBL" id="GMI45684.1"/>
    </source>
</evidence>
<dbReference type="Gene3D" id="3.40.50.150">
    <property type="entry name" value="Vaccinia Virus protein VP39"/>
    <property type="match status" value="1"/>
</dbReference>
<gene>
    <name evidence="9" type="ORF">TrCOL_g7243</name>
</gene>
<evidence type="ECO:0000259" key="8">
    <source>
        <dbReference type="SMART" id="SM00650"/>
    </source>
</evidence>
<dbReference type="GO" id="GO:0003723">
    <property type="term" value="F:RNA binding"/>
    <property type="evidence" value="ECO:0007669"/>
    <property type="project" value="UniProtKB-UniRule"/>
</dbReference>
<feature type="binding site" evidence="6">
    <location>
        <position position="74"/>
    </location>
    <ligand>
        <name>S-adenosyl-L-methionine</name>
        <dbReference type="ChEBI" id="CHEBI:59789"/>
    </ligand>
</feature>
<proteinExistence type="inferred from homology"/>
<dbReference type="OrthoDB" id="74991at2759"/>
<evidence type="ECO:0000256" key="6">
    <source>
        <dbReference type="PROSITE-ProRule" id="PRU01026"/>
    </source>
</evidence>
<dbReference type="AlphaFoldDB" id="A0A9W7LCN8"/>
<evidence type="ECO:0000313" key="10">
    <source>
        <dbReference type="Proteomes" id="UP001165065"/>
    </source>
</evidence>
<dbReference type="PANTHER" id="PTHR11727:SF18">
    <property type="entry name" value="RRNA ADENINE N(6)-METHYLTRANSFERASE"/>
    <property type="match status" value="1"/>
</dbReference>
<dbReference type="InterPro" id="IPR023165">
    <property type="entry name" value="rRNA_Ade_diMease-like_C"/>
</dbReference>
<dbReference type="SUPFAM" id="SSF53335">
    <property type="entry name" value="S-adenosyl-L-methionine-dependent methyltransferases"/>
    <property type="match status" value="1"/>
</dbReference>
<dbReference type="NCBIfam" id="TIGR00755">
    <property type="entry name" value="ksgA"/>
    <property type="match status" value="1"/>
</dbReference>
<keyword evidence="5 6" id="KW-0694">RNA-binding</keyword>
<keyword evidence="1 7" id="KW-0698">rRNA processing</keyword>
<dbReference type="Pfam" id="PF00398">
    <property type="entry name" value="RrnaAD"/>
    <property type="match status" value="1"/>
</dbReference>
<protein>
    <recommendedName>
        <fullName evidence="7">rRNA adenine N(6)-methyltransferase</fullName>
        <ecNumber evidence="7">2.1.1.-</ecNumber>
    </recommendedName>
</protein>
<keyword evidence="3 6" id="KW-0808">Transferase</keyword>
<sequence length="292" mass="32852">MVELGPGPGALTQVLIERYGTENFSCIEIDQRAVQVLNERHPTLDVIHSDVLQVDYPTLQSSLSPNSPLAVIGNLPYYITSQILFALADASHSTAVRTATVTMQLEVGQRLVASTSTKAYGILSVAFQIYADTRLHFKIPNTVFYPKPKVESCLVGMSFVGEDELRRRLDGVRPSDLRRVVQMSFQQRRKTLRSSLRRILMEVHNGDKNKVNDIVTGGRKVEVPAGVKARAEGGDKFAIQQELPEEWGSMRPEELKPMQFIELTRLIYGEEEDKENYELGVKVWRKLKHGKG</sequence>
<evidence type="ECO:0000256" key="5">
    <source>
        <dbReference type="ARBA" id="ARBA00022884"/>
    </source>
</evidence>
<feature type="binding site" evidence="6">
    <location>
        <position position="50"/>
    </location>
    <ligand>
        <name>S-adenosyl-L-methionine</name>
        <dbReference type="ChEBI" id="CHEBI:59789"/>
    </ligand>
</feature>
<dbReference type="Proteomes" id="UP001165065">
    <property type="component" value="Unassembled WGS sequence"/>
</dbReference>
<dbReference type="GO" id="GO:0000179">
    <property type="term" value="F:rRNA (adenine-N6,N6-)-dimethyltransferase activity"/>
    <property type="evidence" value="ECO:0007669"/>
    <property type="project" value="UniProtKB-UniRule"/>
</dbReference>
<dbReference type="InterPro" id="IPR001737">
    <property type="entry name" value="KsgA/Erm"/>
</dbReference>
<organism evidence="9 10">
    <name type="scientific">Triparma columacea</name>
    <dbReference type="NCBI Taxonomy" id="722753"/>
    <lineage>
        <taxon>Eukaryota</taxon>
        <taxon>Sar</taxon>
        <taxon>Stramenopiles</taxon>
        <taxon>Ochrophyta</taxon>
        <taxon>Bolidophyceae</taxon>
        <taxon>Parmales</taxon>
        <taxon>Triparmaceae</taxon>
        <taxon>Triparma</taxon>
    </lineage>
</organism>
<name>A0A9W7LCN8_9STRA</name>
<evidence type="ECO:0000256" key="3">
    <source>
        <dbReference type="ARBA" id="ARBA00022679"/>
    </source>
</evidence>
<dbReference type="CDD" id="cd02440">
    <property type="entry name" value="AdoMet_MTases"/>
    <property type="match status" value="1"/>
</dbReference>
<accession>A0A9W7LCN8</accession>
<comment type="similarity">
    <text evidence="6 7">Belongs to the class I-like SAM-binding methyltransferase superfamily. rRNA adenine N(6)-methyltransferase family.</text>
</comment>
<dbReference type="PROSITE" id="PS51689">
    <property type="entry name" value="SAM_RNA_A_N6_MT"/>
    <property type="match status" value="1"/>
</dbReference>
<evidence type="ECO:0000256" key="4">
    <source>
        <dbReference type="ARBA" id="ARBA00022691"/>
    </source>
</evidence>
<dbReference type="InterPro" id="IPR020598">
    <property type="entry name" value="rRNA_Ade_methylase_Trfase_N"/>
</dbReference>